<reference evidence="2" key="1">
    <citation type="submission" date="2021-05" db="EMBL/GenBank/DDBJ databases">
        <authorList>
            <person name="Alioto T."/>
            <person name="Alioto T."/>
            <person name="Gomez Garrido J."/>
        </authorList>
    </citation>
    <scope>NUCLEOTIDE SEQUENCE</scope>
</reference>
<feature type="compositionally biased region" description="Low complexity" evidence="1">
    <location>
        <begin position="35"/>
        <end position="45"/>
    </location>
</feature>
<name>A0A8D8AE07_CULPI</name>
<feature type="region of interest" description="Disordered" evidence="1">
    <location>
        <begin position="103"/>
        <end position="130"/>
    </location>
</feature>
<dbReference type="AlphaFoldDB" id="A0A8D8AE07"/>
<protein>
    <submittedName>
        <fullName evidence="2">(northern house mosquito) hypothetical protein</fullName>
    </submittedName>
</protein>
<proteinExistence type="predicted"/>
<feature type="compositionally biased region" description="Basic and acidic residues" evidence="1">
    <location>
        <begin position="103"/>
        <end position="115"/>
    </location>
</feature>
<evidence type="ECO:0000313" key="2">
    <source>
        <dbReference type="EMBL" id="CAG6455252.1"/>
    </source>
</evidence>
<organism evidence="2">
    <name type="scientific">Culex pipiens</name>
    <name type="common">House mosquito</name>
    <dbReference type="NCBI Taxonomy" id="7175"/>
    <lineage>
        <taxon>Eukaryota</taxon>
        <taxon>Metazoa</taxon>
        <taxon>Ecdysozoa</taxon>
        <taxon>Arthropoda</taxon>
        <taxon>Hexapoda</taxon>
        <taxon>Insecta</taxon>
        <taxon>Pterygota</taxon>
        <taxon>Neoptera</taxon>
        <taxon>Endopterygota</taxon>
        <taxon>Diptera</taxon>
        <taxon>Nematocera</taxon>
        <taxon>Culicoidea</taxon>
        <taxon>Culicidae</taxon>
        <taxon>Culicinae</taxon>
        <taxon>Culicini</taxon>
        <taxon>Culex</taxon>
        <taxon>Culex</taxon>
    </lineage>
</organism>
<dbReference type="EMBL" id="HBUE01028067">
    <property type="protein sequence ID" value="CAG6455252.1"/>
    <property type="molecule type" value="Transcribed_RNA"/>
</dbReference>
<accession>A0A8D8AE07</accession>
<feature type="region of interest" description="Disordered" evidence="1">
    <location>
        <begin position="33"/>
        <end position="57"/>
    </location>
</feature>
<evidence type="ECO:0000256" key="1">
    <source>
        <dbReference type="SAM" id="MobiDB-lite"/>
    </source>
</evidence>
<sequence length="130" mass="14560">MTVKNCHLFVSFVYKLSPLQYFSSLRNFFHLRNRSSPQPSPQSTSNLCKKPSADLRSDPEIADTTIDCLGLGISPEVDPTVRICAGCAERLPDARPVLQQLRRERAGGQGRREHVPVLLEDSGRRRKRGG</sequence>